<dbReference type="InterPro" id="IPR036388">
    <property type="entry name" value="WH-like_DNA-bd_sf"/>
</dbReference>
<evidence type="ECO:0000313" key="1">
    <source>
        <dbReference type="EMBL" id="KAF1022183.1"/>
    </source>
</evidence>
<sequence>MTVDTQADSRQALLDELAGIDELALAILCELGEVPSPGGMSLPRLGKRLGQGASVLLRQLTAMSAATVAGVPGPGWVRVAQDEERWLAFITEAGSAQRDRWLAVLAQAQALHADAVERAP</sequence>
<dbReference type="SUPFAM" id="SSF46785">
    <property type="entry name" value="Winged helix' DNA-binding domain"/>
    <property type="match status" value="1"/>
</dbReference>
<accession>A0A7V8FQ42</accession>
<evidence type="ECO:0000313" key="2">
    <source>
        <dbReference type="Proteomes" id="UP000461670"/>
    </source>
</evidence>
<name>A0A7V8FQ42_9BURK</name>
<comment type="caution">
    <text evidence="1">The sequence shown here is derived from an EMBL/GenBank/DDBJ whole genome shotgun (WGS) entry which is preliminary data.</text>
</comment>
<organism evidence="1 2">
    <name type="scientific">Paracidovorax wautersii</name>
    <dbReference type="NCBI Taxonomy" id="1177982"/>
    <lineage>
        <taxon>Bacteria</taxon>
        <taxon>Pseudomonadati</taxon>
        <taxon>Pseudomonadota</taxon>
        <taxon>Betaproteobacteria</taxon>
        <taxon>Burkholderiales</taxon>
        <taxon>Comamonadaceae</taxon>
        <taxon>Paracidovorax</taxon>
    </lineage>
</organism>
<reference evidence="2" key="1">
    <citation type="journal article" date="2020" name="MBio">
        <title>Horizontal gene transfer to a defensive symbiont with a reduced genome amongst a multipartite beetle microbiome.</title>
        <authorList>
            <person name="Waterworth S.C."/>
            <person name="Florez L.V."/>
            <person name="Rees E.R."/>
            <person name="Hertweck C."/>
            <person name="Kaltenpoth M."/>
            <person name="Kwan J.C."/>
        </authorList>
    </citation>
    <scope>NUCLEOTIDE SEQUENCE [LARGE SCALE GENOMIC DNA]</scope>
</reference>
<protein>
    <recommendedName>
        <fullName evidence="3">DNA-binding transcriptional regulator, MarR family</fullName>
    </recommendedName>
</protein>
<gene>
    <name evidence="1" type="ORF">GAK30_01328</name>
</gene>
<dbReference type="Gene3D" id="1.10.10.10">
    <property type="entry name" value="Winged helix-like DNA-binding domain superfamily/Winged helix DNA-binding domain"/>
    <property type="match status" value="1"/>
</dbReference>
<dbReference type="Proteomes" id="UP000461670">
    <property type="component" value="Unassembled WGS sequence"/>
</dbReference>
<evidence type="ECO:0008006" key="3">
    <source>
        <dbReference type="Google" id="ProtNLM"/>
    </source>
</evidence>
<proteinExistence type="predicted"/>
<dbReference type="EMBL" id="WNDQ01000014">
    <property type="protein sequence ID" value="KAF1022183.1"/>
    <property type="molecule type" value="Genomic_DNA"/>
</dbReference>
<dbReference type="AlphaFoldDB" id="A0A7V8FQ42"/>
<dbReference type="InterPro" id="IPR036390">
    <property type="entry name" value="WH_DNA-bd_sf"/>
</dbReference>